<accession>A0A371FK11</accession>
<evidence type="ECO:0000313" key="1">
    <source>
        <dbReference type="EMBL" id="RDX78626.1"/>
    </source>
</evidence>
<keyword evidence="2" id="KW-1185">Reference proteome</keyword>
<dbReference type="OrthoDB" id="1432088at2759"/>
<dbReference type="Proteomes" id="UP000257109">
    <property type="component" value="Unassembled WGS sequence"/>
</dbReference>
<protein>
    <submittedName>
        <fullName evidence="1">Uncharacterized protein</fullName>
    </submittedName>
</protein>
<dbReference type="PANTHER" id="PTHR45835">
    <property type="entry name" value="YALI0A06105P"/>
    <property type="match status" value="1"/>
</dbReference>
<dbReference type="InterPro" id="IPR036397">
    <property type="entry name" value="RNaseH_sf"/>
</dbReference>
<feature type="non-terminal residue" evidence="1">
    <location>
        <position position="1"/>
    </location>
</feature>
<comment type="caution">
    <text evidence="1">The sequence shown here is derived from an EMBL/GenBank/DDBJ whole genome shotgun (WGS) entry which is preliminary data.</text>
</comment>
<gene>
    <name evidence="1" type="ORF">CR513_41078</name>
</gene>
<reference evidence="1" key="1">
    <citation type="submission" date="2018-05" db="EMBL/GenBank/DDBJ databases">
        <title>Draft genome of Mucuna pruriens seed.</title>
        <authorList>
            <person name="Nnadi N.E."/>
            <person name="Vos R."/>
            <person name="Hasami M.H."/>
            <person name="Devisetty U.K."/>
            <person name="Aguiy J.C."/>
        </authorList>
    </citation>
    <scope>NUCLEOTIDE SEQUENCE [LARGE SCALE GENOMIC DNA]</scope>
    <source>
        <strain evidence="1">JCA_2017</strain>
    </source>
</reference>
<dbReference type="AlphaFoldDB" id="A0A371FK11"/>
<proteinExistence type="predicted"/>
<name>A0A371FK11_MUCPR</name>
<dbReference type="Gene3D" id="3.30.420.10">
    <property type="entry name" value="Ribonuclease H-like superfamily/Ribonuclease H"/>
    <property type="match status" value="1"/>
</dbReference>
<dbReference type="PANTHER" id="PTHR45835:SF99">
    <property type="entry name" value="CHROMO DOMAIN-CONTAINING PROTEIN-RELATED"/>
    <property type="match status" value="1"/>
</dbReference>
<dbReference type="EMBL" id="QJKJ01008808">
    <property type="protein sequence ID" value="RDX78626.1"/>
    <property type="molecule type" value="Genomic_DNA"/>
</dbReference>
<organism evidence="1 2">
    <name type="scientific">Mucuna pruriens</name>
    <name type="common">Velvet bean</name>
    <name type="synonym">Dolichos pruriens</name>
    <dbReference type="NCBI Taxonomy" id="157652"/>
    <lineage>
        <taxon>Eukaryota</taxon>
        <taxon>Viridiplantae</taxon>
        <taxon>Streptophyta</taxon>
        <taxon>Embryophyta</taxon>
        <taxon>Tracheophyta</taxon>
        <taxon>Spermatophyta</taxon>
        <taxon>Magnoliopsida</taxon>
        <taxon>eudicotyledons</taxon>
        <taxon>Gunneridae</taxon>
        <taxon>Pentapetalae</taxon>
        <taxon>rosids</taxon>
        <taxon>fabids</taxon>
        <taxon>Fabales</taxon>
        <taxon>Fabaceae</taxon>
        <taxon>Papilionoideae</taxon>
        <taxon>50 kb inversion clade</taxon>
        <taxon>NPAAA clade</taxon>
        <taxon>indigoferoid/millettioid clade</taxon>
        <taxon>Phaseoleae</taxon>
        <taxon>Mucuna</taxon>
    </lineage>
</organism>
<sequence length="243" mass="28567">MHSIFSNKLSTVLTSYLLTSSYFLEKLTQLYIKKIRSLVYITFLAKSTSSHGDQVEAQFNVSSANRWSIKEDDPIIGRLAKSLCFDHLGSWDKVPPLVEFTYNNNYYASIRMTSFEALFDKRCKMPMCWYQDGEHLIVGPELVQQTMKKIKKNSRQHEKFSKPTKSRPRLRTRQRMIKSRKPTLKFIGSYYVLSHPFRLLNSSTSFLVKHIQCFPCFPVKKVYLRSHTHDDIVQIREDLTYET</sequence>
<dbReference type="GO" id="GO:0003676">
    <property type="term" value="F:nucleic acid binding"/>
    <property type="evidence" value="ECO:0007669"/>
    <property type="project" value="InterPro"/>
</dbReference>
<evidence type="ECO:0000313" key="2">
    <source>
        <dbReference type="Proteomes" id="UP000257109"/>
    </source>
</evidence>